<keyword evidence="2" id="KW-0812">Transmembrane</keyword>
<evidence type="ECO:0000256" key="1">
    <source>
        <dbReference type="SAM" id="MobiDB-lite"/>
    </source>
</evidence>
<feature type="region of interest" description="Disordered" evidence="1">
    <location>
        <begin position="49"/>
        <end position="89"/>
    </location>
</feature>
<dbReference type="Proteomes" id="UP001385951">
    <property type="component" value="Unassembled WGS sequence"/>
</dbReference>
<sequence length="89" mass="10130">MVDRLWVDGALIGWYADTTLLGFLVLDAMRCKSILKGRIPTSDKMNLNFTDPTQPTHHLSGTQTFMNGNQRPKSKTSISRGRRTQDKEY</sequence>
<comment type="caution">
    <text evidence="3">The sequence shown here is derived from an EMBL/GenBank/DDBJ whole genome shotgun (WGS) entry which is preliminary data.</text>
</comment>
<keyword evidence="2" id="KW-1133">Transmembrane helix</keyword>
<proteinExistence type="predicted"/>
<evidence type="ECO:0000313" key="4">
    <source>
        <dbReference type="Proteomes" id="UP001385951"/>
    </source>
</evidence>
<evidence type="ECO:0000256" key="2">
    <source>
        <dbReference type="SAM" id="Phobius"/>
    </source>
</evidence>
<feature type="transmembrane region" description="Helical" evidence="2">
    <location>
        <begin position="12"/>
        <end position="29"/>
    </location>
</feature>
<reference evidence="3 4" key="1">
    <citation type="submission" date="2022-09" db="EMBL/GenBank/DDBJ databases">
        <authorList>
            <person name="Palmer J.M."/>
        </authorList>
    </citation>
    <scope>NUCLEOTIDE SEQUENCE [LARGE SCALE GENOMIC DNA]</scope>
    <source>
        <strain evidence="3 4">DSM 7382</strain>
    </source>
</reference>
<evidence type="ECO:0000313" key="3">
    <source>
        <dbReference type="EMBL" id="KAK7690784.1"/>
    </source>
</evidence>
<keyword evidence="4" id="KW-1185">Reference proteome</keyword>
<gene>
    <name evidence="3" type="ORF">QCA50_005884</name>
</gene>
<dbReference type="AlphaFoldDB" id="A0AAW0GHZ2"/>
<feature type="compositionally biased region" description="Polar residues" evidence="1">
    <location>
        <begin position="49"/>
        <end position="79"/>
    </location>
</feature>
<protein>
    <submittedName>
        <fullName evidence="3">Uncharacterized protein</fullName>
    </submittedName>
</protein>
<organism evidence="3 4">
    <name type="scientific">Cerrena zonata</name>
    <dbReference type="NCBI Taxonomy" id="2478898"/>
    <lineage>
        <taxon>Eukaryota</taxon>
        <taxon>Fungi</taxon>
        <taxon>Dikarya</taxon>
        <taxon>Basidiomycota</taxon>
        <taxon>Agaricomycotina</taxon>
        <taxon>Agaricomycetes</taxon>
        <taxon>Polyporales</taxon>
        <taxon>Cerrenaceae</taxon>
        <taxon>Cerrena</taxon>
    </lineage>
</organism>
<name>A0AAW0GHZ2_9APHY</name>
<accession>A0AAW0GHZ2</accession>
<dbReference type="EMBL" id="JASBNA010000006">
    <property type="protein sequence ID" value="KAK7690784.1"/>
    <property type="molecule type" value="Genomic_DNA"/>
</dbReference>
<keyword evidence="2" id="KW-0472">Membrane</keyword>